<evidence type="ECO:0000256" key="2">
    <source>
        <dbReference type="ARBA" id="ARBA00022726"/>
    </source>
</evidence>
<dbReference type="InterPro" id="IPR000836">
    <property type="entry name" value="PRTase_dom"/>
</dbReference>
<dbReference type="CDD" id="cd06223">
    <property type="entry name" value="PRTases_typeI"/>
    <property type="match status" value="1"/>
</dbReference>
<keyword evidence="2" id="KW-0660">Purine salvage</keyword>
<evidence type="ECO:0008006" key="5">
    <source>
        <dbReference type="Google" id="ProtNLM"/>
    </source>
</evidence>
<sequence length="240" mass="25922">MIMTLCPQLRRYVKLIIRSEVGRPVRHLPRRRAGRSGRAPAPGRPVRHLARRWRTMGAMPTELKERLVELFRWVDPDPDASHLVSDISGWWRDPVTLAALGPALVAPFRSAQPTVVVAPAVTGFLLGPLAATALGVGFVAAHKPGDGRLPAGPLTWAQSPPDFRGRRVDLAVRDQHLGPDDRVLVVDDWVATAAQVRALYDICAARGAEPIGTSTIVLGCPPALAADLRIHALLTATDLG</sequence>
<proteinExistence type="predicted"/>
<dbReference type="Gene3D" id="3.40.50.2020">
    <property type="match status" value="1"/>
</dbReference>
<name>A0ABQ4JCA6_9ACTN</name>
<evidence type="ECO:0000256" key="1">
    <source>
        <dbReference type="ARBA" id="ARBA00022679"/>
    </source>
</evidence>
<dbReference type="PANTHER" id="PTHR43864:SF1">
    <property type="entry name" value="XANTHINE PHOSPHORIBOSYLTRANSFERASE"/>
    <property type="match status" value="1"/>
</dbReference>
<dbReference type="Proteomes" id="UP000653076">
    <property type="component" value="Unassembled WGS sequence"/>
</dbReference>
<dbReference type="SUPFAM" id="SSF53271">
    <property type="entry name" value="PRTase-like"/>
    <property type="match status" value="1"/>
</dbReference>
<evidence type="ECO:0000313" key="3">
    <source>
        <dbReference type="EMBL" id="GIJ27722.1"/>
    </source>
</evidence>
<accession>A0ABQ4JCA6</accession>
<keyword evidence="1" id="KW-0808">Transferase</keyword>
<organism evidence="3 4">
    <name type="scientific">Micromonospora qiuiae</name>
    <dbReference type="NCBI Taxonomy" id="502268"/>
    <lineage>
        <taxon>Bacteria</taxon>
        <taxon>Bacillati</taxon>
        <taxon>Actinomycetota</taxon>
        <taxon>Actinomycetes</taxon>
        <taxon>Micromonosporales</taxon>
        <taxon>Micromonosporaceae</taxon>
        <taxon>Micromonospora</taxon>
    </lineage>
</organism>
<dbReference type="InterPro" id="IPR050118">
    <property type="entry name" value="Pur/Pyrimidine_PRTase"/>
</dbReference>
<comment type="caution">
    <text evidence="3">The sequence shown here is derived from an EMBL/GenBank/DDBJ whole genome shotgun (WGS) entry which is preliminary data.</text>
</comment>
<dbReference type="PANTHER" id="PTHR43864">
    <property type="entry name" value="HYPOXANTHINE/GUANINE PHOSPHORIBOSYLTRANSFERASE"/>
    <property type="match status" value="1"/>
</dbReference>
<keyword evidence="4" id="KW-1185">Reference proteome</keyword>
<reference evidence="3 4" key="1">
    <citation type="submission" date="2021-01" db="EMBL/GenBank/DDBJ databases">
        <title>Whole genome shotgun sequence of Verrucosispora qiuiae NBRC 106684.</title>
        <authorList>
            <person name="Komaki H."/>
            <person name="Tamura T."/>
        </authorList>
    </citation>
    <scope>NUCLEOTIDE SEQUENCE [LARGE SCALE GENOMIC DNA]</scope>
    <source>
        <strain evidence="3 4">NBRC 106684</strain>
    </source>
</reference>
<protein>
    <recommendedName>
        <fullName evidence="5">Phosphoribosyltransferase</fullName>
    </recommendedName>
</protein>
<dbReference type="InterPro" id="IPR029057">
    <property type="entry name" value="PRTase-like"/>
</dbReference>
<evidence type="ECO:0000313" key="4">
    <source>
        <dbReference type="Proteomes" id="UP000653076"/>
    </source>
</evidence>
<dbReference type="EMBL" id="BOPC01000037">
    <property type="protein sequence ID" value="GIJ27722.1"/>
    <property type="molecule type" value="Genomic_DNA"/>
</dbReference>
<gene>
    <name evidence="3" type="ORF">Vqi01_28840</name>
</gene>